<dbReference type="KEGG" id="cma:Cmaq_0030"/>
<keyword evidence="3" id="KW-1185">Reference proteome</keyword>
<dbReference type="Pfam" id="PF01493">
    <property type="entry name" value="GXGXG"/>
    <property type="match status" value="1"/>
</dbReference>
<reference evidence="2 3" key="1">
    <citation type="submission" date="2007-10" db="EMBL/GenBank/DDBJ databases">
        <title>Complete sequence of Caldivirga maquilingensis IC-167.</title>
        <authorList>
            <consortium name="US DOE Joint Genome Institute"/>
            <person name="Copeland A."/>
            <person name="Lucas S."/>
            <person name="Lapidus A."/>
            <person name="Barry K."/>
            <person name="Glavina del Rio T."/>
            <person name="Dalin E."/>
            <person name="Tice H."/>
            <person name="Pitluck S."/>
            <person name="Saunders E."/>
            <person name="Brettin T."/>
            <person name="Bruce D."/>
            <person name="Detter J.C."/>
            <person name="Han C."/>
            <person name="Schmutz J."/>
            <person name="Larimer F."/>
            <person name="Land M."/>
            <person name="Hauser L."/>
            <person name="Kyrpides N."/>
            <person name="Ivanova N."/>
            <person name="Biddle J.F."/>
            <person name="Zhang Z."/>
            <person name="Fitz-Gibbon S.T."/>
            <person name="Lowe T.M."/>
            <person name="Saltikov C."/>
            <person name="House C.H."/>
            <person name="Richardson P."/>
        </authorList>
    </citation>
    <scope>NUCLEOTIDE SEQUENCE [LARGE SCALE GENOMIC DNA]</scope>
    <source>
        <strain evidence="3">ATCC 700844 / DSM 13496 / JCM 10307 / IC-167</strain>
    </source>
</reference>
<dbReference type="GeneID" id="5710120"/>
<dbReference type="InterPro" id="IPR036485">
    <property type="entry name" value="Glu_synth_asu_C_sf"/>
</dbReference>
<evidence type="ECO:0000259" key="1">
    <source>
        <dbReference type="PROSITE" id="PS51278"/>
    </source>
</evidence>
<dbReference type="InterPro" id="IPR012075">
    <property type="entry name" value="Glu_synth_lsu_1/3"/>
</dbReference>
<evidence type="ECO:0000313" key="3">
    <source>
        <dbReference type="Proteomes" id="UP000001137"/>
    </source>
</evidence>
<dbReference type="eggNOG" id="arCOG00095">
    <property type="taxonomic scope" value="Archaea"/>
</dbReference>
<sequence>MVIVNYYPSSCGILGIIRAGNAPGIRGSDVVEAISAVKYRGVGLGAGYAAMRINGHDKYRVGLFTINEHHNDVENLITEHLSSNGAKVVNVKVRGKVGKVIDTEYELEGVDGNIDHLMHEINNRLWELGGIGRVYYWGRHITVFKGIGHPDEVAKLYGVNDYEADAWVAHTRFPTNSPGHLPYWSHPFALNDTAIVHNGELSSYGVNAVHLGVTIGVRGLVGTDSEAVAYIFNYLVKVIGLDIETAVKVLVNPSLRGITDPWLIRLLNEYRWARLDGPFTIIMMMHHMNDIYLIALADRFKLRPVVIGYDGQYYYAASEEAEIRAISPNARVWTLEPGGYLIVSLKRGVVSWGRPKEQLDVFFPPRLFPRQVNGDVINAEGLGYREINEEILRRIMNGSRLVRVINVNGQRFIGVNLPRYKLKDVRVEIYGTPGNALANLNNGVEFVVYGNAQDDVADTMHDGKVIIHGDARDVLGQAFQGGKIFVRGNAGNRVGVQMREYSNRRPYLIIGGRVDDYLGEYMAGGVIVVLGIDAYRAGKDVELTGNYVGSGMVGGRIFIRGKVDYSKVGLAPSKHEVKVLVEALREEGYPEDTINEWLNRVLQVSHVPRPMANYRELTEDEVRELKPVLMDYARELNIDENLIDDLIGEKYTIIKPGIKGVLTQGYKGFE</sequence>
<dbReference type="SUPFAM" id="SSF56235">
    <property type="entry name" value="N-terminal nucleophile aminohydrolases (Ntn hydrolases)"/>
    <property type="match status" value="1"/>
</dbReference>
<dbReference type="InterPro" id="IPR017932">
    <property type="entry name" value="GATase_2_dom"/>
</dbReference>
<feature type="domain" description="Glutamine amidotransferase type-2" evidence="1">
    <location>
        <begin position="11"/>
        <end position="346"/>
    </location>
</feature>
<dbReference type="Gene3D" id="3.60.20.10">
    <property type="entry name" value="Glutamine Phosphoribosylpyrophosphate, subunit 1, domain 1"/>
    <property type="match status" value="1"/>
</dbReference>
<dbReference type="STRING" id="397948.Cmaq_0030"/>
<dbReference type="AlphaFoldDB" id="A8M9K3"/>
<dbReference type="Gene3D" id="2.160.20.60">
    <property type="entry name" value="Glutamate synthase, alpha subunit, C-terminal domain"/>
    <property type="match status" value="1"/>
</dbReference>
<protein>
    <submittedName>
        <fullName evidence="2">Glutamate synthase alpha subunit domain protein</fullName>
    </submittedName>
</protein>
<dbReference type="HOGENOM" id="CLU_424917_0_0_2"/>
<name>A8M9K3_CALMQ</name>
<gene>
    <name evidence="2" type="ordered locus">Cmaq_0030</name>
</gene>
<dbReference type="InterPro" id="IPR029055">
    <property type="entry name" value="Ntn_hydrolases_N"/>
</dbReference>
<dbReference type="OrthoDB" id="2513at2157"/>
<dbReference type="PANTHER" id="PTHR39673:SF5">
    <property type="entry name" value="TUNGSTEN-CONTAINING FORMYLMETHANOFURAN DEHYDROGENASE 2 SUBUNIT C"/>
    <property type="match status" value="1"/>
</dbReference>
<dbReference type="PROSITE" id="PS51278">
    <property type="entry name" value="GATASE_TYPE_2"/>
    <property type="match status" value="1"/>
</dbReference>
<dbReference type="RefSeq" id="WP_012185104.1">
    <property type="nucleotide sequence ID" value="NC_009954.1"/>
</dbReference>
<dbReference type="EMBL" id="CP000852">
    <property type="protein sequence ID" value="ABW00884.1"/>
    <property type="molecule type" value="Genomic_DNA"/>
</dbReference>
<dbReference type="SUPFAM" id="SSF69336">
    <property type="entry name" value="Alpha subunit of glutamate synthase, C-terminal domain"/>
    <property type="match status" value="1"/>
</dbReference>
<dbReference type="PANTHER" id="PTHR39673">
    <property type="entry name" value="TUNGSTEN FORMYLMETHANOFURAN DEHYDROGENASE, SUBUNIT C (FWDC)"/>
    <property type="match status" value="1"/>
</dbReference>
<organism evidence="2 3">
    <name type="scientific">Caldivirga maquilingensis (strain ATCC 700844 / DSM 13496 / JCM 10307 / IC-167)</name>
    <dbReference type="NCBI Taxonomy" id="397948"/>
    <lineage>
        <taxon>Archaea</taxon>
        <taxon>Thermoproteota</taxon>
        <taxon>Thermoprotei</taxon>
        <taxon>Thermoproteales</taxon>
        <taxon>Thermoproteaceae</taxon>
        <taxon>Caldivirga</taxon>
    </lineage>
</organism>
<evidence type="ECO:0000313" key="2">
    <source>
        <dbReference type="EMBL" id="ABW00884.1"/>
    </source>
</evidence>
<dbReference type="GO" id="GO:0016491">
    <property type="term" value="F:oxidoreductase activity"/>
    <property type="evidence" value="ECO:0007669"/>
    <property type="project" value="InterPro"/>
</dbReference>
<proteinExistence type="predicted"/>
<dbReference type="PIRSF" id="PIRSF036632">
    <property type="entry name" value="GOGAT_lg_1_3"/>
    <property type="match status" value="1"/>
</dbReference>
<accession>A8M9K3</accession>
<dbReference type="InterPro" id="IPR002489">
    <property type="entry name" value="Glu_synth_asu_C"/>
</dbReference>
<dbReference type="Proteomes" id="UP000001137">
    <property type="component" value="Chromosome"/>
</dbReference>